<evidence type="ECO:0000313" key="2">
    <source>
        <dbReference type="EMBL" id="KAL2721682.1"/>
    </source>
</evidence>
<sequence length="147" mass="17217">MSVMSNASMTLRASDRFGKYCCIYNHQLLALIGLWPYQKLSKRLSRVIFIIFVLIISILSQAIIFLTMELKMDLIIEIMQTLLPTSAFFLCYCNMIYNSARVKAIFHRIKYDLNVLTEQQELTIMRKYAFKSKLCLISIACWYTKNT</sequence>
<evidence type="ECO:0000256" key="1">
    <source>
        <dbReference type="SAM" id="Phobius"/>
    </source>
</evidence>
<protein>
    <submittedName>
        <fullName evidence="2">Uncharacterized protein</fullName>
    </submittedName>
</protein>
<accession>A0ABD2AM33</accession>
<gene>
    <name evidence="2" type="ORF">V1477_020502</name>
</gene>
<name>A0ABD2AM33_VESMC</name>
<evidence type="ECO:0000313" key="3">
    <source>
        <dbReference type="Proteomes" id="UP001607303"/>
    </source>
</evidence>
<reference evidence="2 3" key="1">
    <citation type="journal article" date="2024" name="Ann. Entomol. Soc. Am.">
        <title>Genomic analyses of the southern and eastern yellowjacket wasps (Hymenoptera: Vespidae) reveal evolutionary signatures of social life.</title>
        <authorList>
            <person name="Catto M.A."/>
            <person name="Caine P.B."/>
            <person name="Orr S.E."/>
            <person name="Hunt B.G."/>
            <person name="Goodisman M.A.D."/>
        </authorList>
    </citation>
    <scope>NUCLEOTIDE SEQUENCE [LARGE SCALE GENOMIC DNA]</scope>
    <source>
        <strain evidence="2">232</strain>
        <tissue evidence="2">Head and thorax</tissue>
    </source>
</reference>
<feature type="transmembrane region" description="Helical" evidence="1">
    <location>
        <begin position="47"/>
        <end position="68"/>
    </location>
</feature>
<keyword evidence="1" id="KW-0812">Transmembrane</keyword>
<comment type="caution">
    <text evidence="2">The sequence shown here is derived from an EMBL/GenBank/DDBJ whole genome shotgun (WGS) entry which is preliminary data.</text>
</comment>
<keyword evidence="1" id="KW-1133">Transmembrane helix</keyword>
<keyword evidence="1" id="KW-0472">Membrane</keyword>
<dbReference type="AlphaFoldDB" id="A0ABD2AM33"/>
<keyword evidence="3" id="KW-1185">Reference proteome</keyword>
<dbReference type="EMBL" id="JAYRBN010000116">
    <property type="protein sequence ID" value="KAL2721682.1"/>
    <property type="molecule type" value="Genomic_DNA"/>
</dbReference>
<feature type="transmembrane region" description="Helical" evidence="1">
    <location>
        <begin position="74"/>
        <end position="97"/>
    </location>
</feature>
<dbReference type="Proteomes" id="UP001607303">
    <property type="component" value="Unassembled WGS sequence"/>
</dbReference>
<organism evidence="2 3">
    <name type="scientific">Vespula maculifrons</name>
    <name type="common">Eastern yellow jacket</name>
    <name type="synonym">Wasp</name>
    <dbReference type="NCBI Taxonomy" id="7453"/>
    <lineage>
        <taxon>Eukaryota</taxon>
        <taxon>Metazoa</taxon>
        <taxon>Ecdysozoa</taxon>
        <taxon>Arthropoda</taxon>
        <taxon>Hexapoda</taxon>
        <taxon>Insecta</taxon>
        <taxon>Pterygota</taxon>
        <taxon>Neoptera</taxon>
        <taxon>Endopterygota</taxon>
        <taxon>Hymenoptera</taxon>
        <taxon>Apocrita</taxon>
        <taxon>Aculeata</taxon>
        <taxon>Vespoidea</taxon>
        <taxon>Vespidae</taxon>
        <taxon>Vespinae</taxon>
        <taxon>Vespula</taxon>
    </lineage>
</organism>
<proteinExistence type="predicted"/>